<dbReference type="SUPFAM" id="SSF52540">
    <property type="entry name" value="P-loop containing nucleoside triphosphate hydrolases"/>
    <property type="match status" value="1"/>
</dbReference>
<dbReference type="AlphaFoldDB" id="Q8GDD9"/>
<dbReference type="InterPro" id="IPR027417">
    <property type="entry name" value="P-loop_NTPase"/>
</dbReference>
<dbReference type="Pfam" id="PF01656">
    <property type="entry name" value="CbiA"/>
    <property type="match status" value="1"/>
</dbReference>
<protein>
    <recommendedName>
        <fullName evidence="1">CobQ/CobB/MinD/ParA nucleotide binding domain-containing protein</fullName>
    </recommendedName>
</protein>
<proteinExistence type="predicted"/>
<feature type="domain" description="CobQ/CobB/MinD/ParA nucleotide binding" evidence="1">
    <location>
        <begin position="103"/>
        <end position="231"/>
    </location>
</feature>
<evidence type="ECO:0000313" key="2">
    <source>
        <dbReference type="EMBL" id="AAN75027.1"/>
    </source>
</evidence>
<dbReference type="PANTHER" id="PTHR13696">
    <property type="entry name" value="P-LOOP CONTAINING NUCLEOSIDE TRIPHOSPHATE HYDROLASE"/>
    <property type="match status" value="1"/>
</dbReference>
<dbReference type="Gene3D" id="3.40.50.300">
    <property type="entry name" value="P-loop containing nucleotide triphosphate hydrolases"/>
    <property type="match status" value="1"/>
</dbReference>
<dbReference type="PANTHER" id="PTHR13696:SF52">
    <property type="entry name" value="PARA FAMILY PROTEIN CT_582"/>
    <property type="match status" value="1"/>
</dbReference>
<reference evidence="2" key="1">
    <citation type="submission" date="2002-09" db="EMBL/GenBank/DDBJ databases">
        <title>The carotenoid gene cluster of Rhodospirillum rubrum S1 contains genes for cobalamin biosynthesis.</title>
        <authorList>
            <person name="Roth E."/>
            <person name="Sommer H."/>
            <person name="Abou-Aisha K."/>
            <person name="Saegesser R."/>
            <person name="Ghosh R."/>
        </authorList>
    </citation>
    <scope>NUCLEOTIDE SEQUENCE</scope>
    <source>
        <strain evidence="2">S1</strain>
    </source>
</reference>
<organism evidence="2">
    <name type="scientific">Rhodospirillum rubrum</name>
    <dbReference type="NCBI Taxonomy" id="1085"/>
    <lineage>
        <taxon>Bacteria</taxon>
        <taxon>Pseudomonadati</taxon>
        <taxon>Pseudomonadota</taxon>
        <taxon>Alphaproteobacteria</taxon>
        <taxon>Rhodospirillales</taxon>
        <taxon>Rhodospirillaceae</taxon>
        <taxon>Rhodospirillum</taxon>
    </lineage>
</organism>
<dbReference type="NCBIfam" id="NF047398">
    <property type="entry name" value="AAA_KGGVGR"/>
    <property type="match status" value="1"/>
</dbReference>
<dbReference type="InterPro" id="IPR050678">
    <property type="entry name" value="DNA_Partitioning_ATPase"/>
</dbReference>
<name>Q8GDD9_RHORU</name>
<dbReference type="InterPro" id="IPR002586">
    <property type="entry name" value="CobQ/CobB/MinD/ParA_Nub-bd_dom"/>
</dbReference>
<dbReference type="EMBL" id="AY150801">
    <property type="protein sequence ID" value="AAN75027.1"/>
    <property type="molecule type" value="Genomic_DNA"/>
</dbReference>
<sequence length="411" mass="45476">MAPILVNRDLNGRVRLIIKDDIRGNSHAEGVLDKISKALHQRLGAHGFPPERIVLFETDMQTVLAETPCFPLDGVEGVSVADRLVTESNWSKGIAPTETVPRIVFFSIKGGVGRSTSLAAAAWALAESGKRVLVLDMDLESPGLSSSLLPQDRRPKFGITDWLVEDLVDNGDRVISDMIATSPLSRNGDIYVVPAHGADPGEYIAKLGRVWMPKVNAEGRRILWVQRLQGLLNALEDRLKPDVILLDSRAGIDEVASACVTDLGASSVLLFALDGDQTWSGYRILFRHWRQSGVVRDIRERLQVVGAMIPDVDAAGYYADLLESSWNAFSEELYDEIPAGLSANGEDYWNFDQADEAAPHYPWSIRWNRGFSAMRSLHNRFDTVDAEQVNYVFGDFLTGLAASVQNEEDER</sequence>
<evidence type="ECO:0000259" key="1">
    <source>
        <dbReference type="Pfam" id="PF01656"/>
    </source>
</evidence>
<accession>Q8GDD9</accession>